<keyword evidence="3" id="KW-1185">Reference proteome</keyword>
<dbReference type="STRING" id="3775.A0A1Q3BIV6"/>
<protein>
    <submittedName>
        <fullName evidence="2">FSH1 domain-containing protein</fullName>
    </submittedName>
</protein>
<sequence>MENQIQKKPRILCLHGFRTSAEILKKLVLRWPETVLDKLDLNFLDAPYPARGKSDVEGIFDPPYHEWFQANEDFTKYTNFEECLAYIEDYMIENGPFDGFLGFSQGAILCAALPGMQLHGVGLTKLPKIKFLILVSGAKFGGSKFGLPKLAANAFASPIDCPSLHFIGETDFLKEEGIALLGSFVEPVVIHHPRGHTVPKLDEKSMETMLEFIERIQKVTSHE</sequence>
<dbReference type="Pfam" id="PF03959">
    <property type="entry name" value="FSH1"/>
    <property type="match status" value="1"/>
</dbReference>
<dbReference type="EMBL" id="BDDD01000593">
    <property type="protein sequence ID" value="GAV67911.1"/>
    <property type="molecule type" value="Genomic_DNA"/>
</dbReference>
<dbReference type="InterPro" id="IPR005645">
    <property type="entry name" value="FSH-like_dom"/>
</dbReference>
<dbReference type="AlphaFoldDB" id="A0A1Q3BIV6"/>
<evidence type="ECO:0000313" key="2">
    <source>
        <dbReference type="EMBL" id="GAV67911.1"/>
    </source>
</evidence>
<dbReference type="OrthoDB" id="414698at2759"/>
<name>A0A1Q3BIV6_CEPFO</name>
<dbReference type="Proteomes" id="UP000187406">
    <property type="component" value="Unassembled WGS sequence"/>
</dbReference>
<dbReference type="PANTHER" id="PTHR22778:SF52">
    <property type="entry name" value="SERINE HYDROLASE FSH DOMAIN-CONTAINING PROTEIN"/>
    <property type="match status" value="1"/>
</dbReference>
<dbReference type="SUPFAM" id="SSF53474">
    <property type="entry name" value="alpha/beta-Hydrolases"/>
    <property type="match status" value="1"/>
</dbReference>
<accession>A0A1Q3BIV6</accession>
<dbReference type="Gene3D" id="3.40.50.1820">
    <property type="entry name" value="alpha/beta hydrolase"/>
    <property type="match status" value="1"/>
</dbReference>
<evidence type="ECO:0000259" key="1">
    <source>
        <dbReference type="Pfam" id="PF03959"/>
    </source>
</evidence>
<dbReference type="PANTHER" id="PTHR22778">
    <property type="entry name" value="OVARIAN CANCER GENE-2 PROTEIN-RELATED"/>
    <property type="match status" value="1"/>
</dbReference>
<dbReference type="InParanoid" id="A0A1Q3BIV6"/>
<organism evidence="2 3">
    <name type="scientific">Cephalotus follicularis</name>
    <name type="common">Albany pitcher plant</name>
    <dbReference type="NCBI Taxonomy" id="3775"/>
    <lineage>
        <taxon>Eukaryota</taxon>
        <taxon>Viridiplantae</taxon>
        <taxon>Streptophyta</taxon>
        <taxon>Embryophyta</taxon>
        <taxon>Tracheophyta</taxon>
        <taxon>Spermatophyta</taxon>
        <taxon>Magnoliopsida</taxon>
        <taxon>eudicotyledons</taxon>
        <taxon>Gunneridae</taxon>
        <taxon>Pentapetalae</taxon>
        <taxon>rosids</taxon>
        <taxon>fabids</taxon>
        <taxon>Oxalidales</taxon>
        <taxon>Cephalotaceae</taxon>
        <taxon>Cephalotus</taxon>
    </lineage>
</organism>
<comment type="caution">
    <text evidence="2">The sequence shown here is derived from an EMBL/GenBank/DDBJ whole genome shotgun (WGS) entry which is preliminary data.</text>
</comment>
<reference evidence="3" key="1">
    <citation type="submission" date="2016-04" db="EMBL/GenBank/DDBJ databases">
        <title>Cephalotus genome sequencing.</title>
        <authorList>
            <person name="Fukushima K."/>
            <person name="Hasebe M."/>
            <person name="Fang X."/>
        </authorList>
    </citation>
    <scope>NUCLEOTIDE SEQUENCE [LARGE SCALE GENOMIC DNA]</scope>
    <source>
        <strain evidence="3">cv. St1</strain>
    </source>
</reference>
<dbReference type="FunFam" id="3.40.50.1820:FF:000133">
    <property type="entry name" value="esterase AGAP003155"/>
    <property type="match status" value="1"/>
</dbReference>
<dbReference type="FunCoup" id="A0A1Q3BIV6">
    <property type="interactions" value="1843"/>
</dbReference>
<dbReference type="InterPro" id="IPR029058">
    <property type="entry name" value="AB_hydrolase_fold"/>
</dbReference>
<gene>
    <name evidence="2" type="ORF">CFOL_v3_11414</name>
</gene>
<feature type="domain" description="Serine hydrolase" evidence="1">
    <location>
        <begin position="6"/>
        <end position="205"/>
    </location>
</feature>
<evidence type="ECO:0000313" key="3">
    <source>
        <dbReference type="Proteomes" id="UP000187406"/>
    </source>
</evidence>
<proteinExistence type="predicted"/>